<gene>
    <name evidence="3" type="ORF">BJX68DRAFT_158425</name>
</gene>
<feature type="region of interest" description="Disordered" evidence="1">
    <location>
        <begin position="65"/>
        <end position="88"/>
    </location>
</feature>
<dbReference type="EMBL" id="JBFXLR010000049">
    <property type="protein sequence ID" value="KAL2842824.1"/>
    <property type="molecule type" value="Genomic_DNA"/>
</dbReference>
<dbReference type="GeneID" id="98151970"/>
<protein>
    <recommendedName>
        <fullName evidence="2">Subtelomeric hrmA-associated cluster protein AFUB-079030/YDR124W-like helical bundle domain-containing protein</fullName>
    </recommendedName>
</protein>
<sequence length="442" mass="49425">MDSQLDTPDCPHFALLYIDDDGKLRFEASASIADDCHRILSSEVIDSFLRAVSLSGDRMKSLDSSGFIEGQSKSPPSPGSTGSLCHSRRSSFSQQMDTQIKRKKVTHEYVIPFSINCYPKTMLPVKNHALLRKYYERAFQSLKQANCRILAKAYIKLVEPRKQVNFPYNGRKVISGIPQQLDPETTKPPWWPTEVVHREPDHLLKAGRVHLLVHILCELRESHGISVEKLREADQSIRRQFSPPECLQVLDEIYRVRGEEESYLDGRTDDQAVVCVSRVPLQDSQTWLYSPSGSSHEFDTLHRDEMRDLESHTSVFPSSNSTPTSPTEVEEPSPPPVTSTAPTSWNACPSTLPASLPPANPTMKPLAPDTASSPCTLDFTPSYGDTTALGMPPFAMGYYPNPQFQQNSVLSQDILHPQPSVPVIRPPGTGFGGFPQPYYYSY</sequence>
<evidence type="ECO:0000256" key="1">
    <source>
        <dbReference type="SAM" id="MobiDB-lite"/>
    </source>
</evidence>
<name>A0ABR4JS25_9EURO</name>
<evidence type="ECO:0000259" key="2">
    <source>
        <dbReference type="Pfam" id="PF11001"/>
    </source>
</evidence>
<dbReference type="InterPro" id="IPR021264">
    <property type="entry name" value="AFUB_079030/YDR124W-like"/>
</dbReference>
<organism evidence="3 4">
    <name type="scientific">Aspergillus pseudodeflectus</name>
    <dbReference type="NCBI Taxonomy" id="176178"/>
    <lineage>
        <taxon>Eukaryota</taxon>
        <taxon>Fungi</taxon>
        <taxon>Dikarya</taxon>
        <taxon>Ascomycota</taxon>
        <taxon>Pezizomycotina</taxon>
        <taxon>Eurotiomycetes</taxon>
        <taxon>Eurotiomycetidae</taxon>
        <taxon>Eurotiales</taxon>
        <taxon>Aspergillaceae</taxon>
        <taxon>Aspergillus</taxon>
        <taxon>Aspergillus subgen. Nidulantes</taxon>
    </lineage>
</organism>
<dbReference type="Pfam" id="PF11001">
    <property type="entry name" value="AFUB_07903_YDR124W_hel"/>
    <property type="match status" value="1"/>
</dbReference>
<feature type="region of interest" description="Disordered" evidence="1">
    <location>
        <begin position="309"/>
        <end position="373"/>
    </location>
</feature>
<dbReference type="PANTHER" id="PTHR36102:SF1">
    <property type="entry name" value="YDR124W-LIKE HELICAL BUNDLE DOMAIN-CONTAINING PROTEIN"/>
    <property type="match status" value="1"/>
</dbReference>
<dbReference type="PANTHER" id="PTHR36102">
    <property type="entry name" value="CHROMOSOME 10, WHOLE GENOME SHOTGUN SEQUENCE"/>
    <property type="match status" value="1"/>
</dbReference>
<keyword evidence="4" id="KW-1185">Reference proteome</keyword>
<proteinExistence type="predicted"/>
<comment type="caution">
    <text evidence="3">The sequence shown here is derived from an EMBL/GenBank/DDBJ whole genome shotgun (WGS) entry which is preliminary data.</text>
</comment>
<dbReference type="InterPro" id="IPR047092">
    <property type="entry name" value="AFUB_07903/YDR124W-like_hel"/>
</dbReference>
<feature type="domain" description="Subtelomeric hrmA-associated cluster protein AFUB-079030/YDR124W-like helical bundle" evidence="2">
    <location>
        <begin position="125"/>
        <end position="257"/>
    </location>
</feature>
<dbReference type="RefSeq" id="XP_070895276.1">
    <property type="nucleotide sequence ID" value="XM_071036806.1"/>
</dbReference>
<feature type="compositionally biased region" description="Low complexity" evidence="1">
    <location>
        <begin position="313"/>
        <end position="327"/>
    </location>
</feature>
<evidence type="ECO:0000313" key="4">
    <source>
        <dbReference type="Proteomes" id="UP001610444"/>
    </source>
</evidence>
<dbReference type="Proteomes" id="UP001610444">
    <property type="component" value="Unassembled WGS sequence"/>
</dbReference>
<accession>A0ABR4JS25</accession>
<reference evidence="3 4" key="1">
    <citation type="submission" date="2024-07" db="EMBL/GenBank/DDBJ databases">
        <title>Section-level genome sequencing and comparative genomics of Aspergillus sections Usti and Cavernicolus.</title>
        <authorList>
            <consortium name="Lawrence Berkeley National Laboratory"/>
            <person name="Nybo J.L."/>
            <person name="Vesth T.C."/>
            <person name="Theobald S."/>
            <person name="Frisvad J.C."/>
            <person name="Larsen T.O."/>
            <person name="Kjaerboelling I."/>
            <person name="Rothschild-Mancinelli K."/>
            <person name="Lyhne E.K."/>
            <person name="Kogle M.E."/>
            <person name="Barry K."/>
            <person name="Clum A."/>
            <person name="Na H."/>
            <person name="Ledsgaard L."/>
            <person name="Lin J."/>
            <person name="Lipzen A."/>
            <person name="Kuo A."/>
            <person name="Riley R."/>
            <person name="Mondo S."/>
            <person name="LaButti K."/>
            <person name="Haridas S."/>
            <person name="Pangalinan J."/>
            <person name="Salamov A.A."/>
            <person name="Simmons B.A."/>
            <person name="Magnuson J.K."/>
            <person name="Chen J."/>
            <person name="Drula E."/>
            <person name="Henrissat B."/>
            <person name="Wiebenga A."/>
            <person name="Lubbers R.J."/>
            <person name="Gomes A.C."/>
            <person name="Macurrencykelacurrency M.R."/>
            <person name="Stajich J."/>
            <person name="Grigoriev I.V."/>
            <person name="Mortensen U.H."/>
            <person name="De vries R.P."/>
            <person name="Baker S.E."/>
            <person name="Andersen M.R."/>
        </authorList>
    </citation>
    <scope>NUCLEOTIDE SEQUENCE [LARGE SCALE GENOMIC DNA]</scope>
    <source>
        <strain evidence="3 4">CBS 756.74</strain>
    </source>
</reference>
<evidence type="ECO:0000313" key="3">
    <source>
        <dbReference type="EMBL" id="KAL2842824.1"/>
    </source>
</evidence>
<feature type="compositionally biased region" description="Low complexity" evidence="1">
    <location>
        <begin position="70"/>
        <end position="83"/>
    </location>
</feature>